<dbReference type="Proteomes" id="UP000294546">
    <property type="component" value="Unassembled WGS sequence"/>
</dbReference>
<evidence type="ECO:0000256" key="1">
    <source>
        <dbReference type="SAM" id="SignalP"/>
    </source>
</evidence>
<dbReference type="AlphaFoldDB" id="A0A4R1GCD8"/>
<feature type="signal peptide" evidence="1">
    <location>
        <begin position="1"/>
        <end position="25"/>
    </location>
</feature>
<name>A0A4R1GCD8_9GAMM</name>
<protein>
    <recommendedName>
        <fullName evidence="4">Lipoprotein</fullName>
    </recommendedName>
</protein>
<comment type="caution">
    <text evidence="2">The sequence shown here is derived from an EMBL/GenBank/DDBJ whole genome shotgun (WGS) entry which is preliminary data.</text>
</comment>
<sequence length="210" mass="23377">MMKHSVMACCMASMLLAGCAGPSYWHEPPAAAAEAGKDNIWQGLVRNGSLHYYARDRLRNLISVNCAGYTDLVSLTQTEDRVEISLGSDPAMEFETGIDTDGRFSLVQPVDGDTWVYGGVMLFDESPELHLWGQLDGVTGLGEGRVNVSPGDERLGCVGYFQVSRNGGAPDEEKRGNAFKIKYWIDEVDSFDNPWFSGMHPRPFPYHWRY</sequence>
<dbReference type="PROSITE" id="PS51257">
    <property type="entry name" value="PROKAR_LIPOPROTEIN"/>
    <property type="match status" value="1"/>
</dbReference>
<dbReference type="OrthoDB" id="6087322at2"/>
<dbReference type="EMBL" id="SMFU01000009">
    <property type="protein sequence ID" value="TCK05664.1"/>
    <property type="molecule type" value="Genomic_DNA"/>
</dbReference>
<evidence type="ECO:0000313" key="2">
    <source>
        <dbReference type="EMBL" id="TCK05664.1"/>
    </source>
</evidence>
<organism evidence="2 3">
    <name type="scientific">Marinobacterium mangrovicola</name>
    <dbReference type="NCBI Taxonomy" id="1476959"/>
    <lineage>
        <taxon>Bacteria</taxon>
        <taxon>Pseudomonadati</taxon>
        <taxon>Pseudomonadota</taxon>
        <taxon>Gammaproteobacteria</taxon>
        <taxon>Oceanospirillales</taxon>
        <taxon>Oceanospirillaceae</taxon>
        <taxon>Marinobacterium</taxon>
    </lineage>
</organism>
<proteinExistence type="predicted"/>
<accession>A0A4R1GCD8</accession>
<gene>
    <name evidence="2" type="ORF">CLV83_2592</name>
</gene>
<keyword evidence="1" id="KW-0732">Signal</keyword>
<keyword evidence="3" id="KW-1185">Reference proteome</keyword>
<evidence type="ECO:0000313" key="3">
    <source>
        <dbReference type="Proteomes" id="UP000294546"/>
    </source>
</evidence>
<feature type="chain" id="PRO_5020991127" description="Lipoprotein" evidence="1">
    <location>
        <begin position="26"/>
        <end position="210"/>
    </location>
</feature>
<reference evidence="2 3" key="1">
    <citation type="submission" date="2019-03" db="EMBL/GenBank/DDBJ databases">
        <title>Genomic Encyclopedia of Archaeal and Bacterial Type Strains, Phase II (KMG-II): from individual species to whole genera.</title>
        <authorList>
            <person name="Goeker M."/>
        </authorList>
    </citation>
    <scope>NUCLEOTIDE SEQUENCE [LARGE SCALE GENOMIC DNA]</scope>
    <source>
        <strain evidence="2 3">DSM 27697</strain>
    </source>
</reference>
<evidence type="ECO:0008006" key="4">
    <source>
        <dbReference type="Google" id="ProtNLM"/>
    </source>
</evidence>
<dbReference type="RefSeq" id="WP_132292970.1">
    <property type="nucleotide sequence ID" value="NZ_SMFU01000009.1"/>
</dbReference>